<keyword evidence="3" id="KW-1185">Reference proteome</keyword>
<feature type="compositionally biased region" description="Basic and acidic residues" evidence="1">
    <location>
        <begin position="329"/>
        <end position="356"/>
    </location>
</feature>
<evidence type="ECO:0008006" key="4">
    <source>
        <dbReference type="Google" id="ProtNLM"/>
    </source>
</evidence>
<feature type="region of interest" description="Disordered" evidence="1">
    <location>
        <begin position="325"/>
        <end position="416"/>
    </location>
</feature>
<name>A0ABD2W9M3_9HYME</name>
<evidence type="ECO:0000313" key="3">
    <source>
        <dbReference type="Proteomes" id="UP001627154"/>
    </source>
</evidence>
<comment type="caution">
    <text evidence="2">The sequence shown here is derived from an EMBL/GenBank/DDBJ whole genome shotgun (WGS) entry which is preliminary data.</text>
</comment>
<feature type="compositionally biased region" description="Basic and acidic residues" evidence="1">
    <location>
        <begin position="26"/>
        <end position="37"/>
    </location>
</feature>
<accession>A0ABD2W9M3</accession>
<sequence length="416" mass="46882">MEKEQFSDKVKNIEDNSAEAQNNDKINVDTDIHKNTEINKITVTKDNYDAESKENYDVKKDLKKKEDKKKVKQMKPLKEKNNISNTDKKEESSIKKSTKKNPKKKNTKSNDSLNDTILKQNATSEVKIKEKVVLKDVEKKNETIKETKAEDNLNLDVRTTEESSIQNSRKRSAGELSEIPQTKIMKMSSNSETQLELAEKSIVSVNTKELIHCGNKIYIPTTAYYNAINKAAKAKNPSSMFVKEIAVAIIGIETLKTSNPTGRTCNRTTKKKLSQGIEVIPKKKIDEALMGAVVGIFQHYLAEVRKMDPVTAHHELKSVAAYVSQKGSDLNRESNSKKTDKNKNKFSPSEKEKTSDDGEEDDNNESQEEGVKKDDDKSESEDEEEASDENNEDDDEDNNDDDASEGQSTSEESDQE</sequence>
<feature type="compositionally biased region" description="Basic and acidic residues" evidence="1">
    <location>
        <begin position="46"/>
        <end position="69"/>
    </location>
</feature>
<feature type="region of interest" description="Disordered" evidence="1">
    <location>
        <begin position="1"/>
        <end position="116"/>
    </location>
</feature>
<evidence type="ECO:0000256" key="1">
    <source>
        <dbReference type="SAM" id="MobiDB-lite"/>
    </source>
</evidence>
<evidence type="ECO:0000313" key="2">
    <source>
        <dbReference type="EMBL" id="KAL3389774.1"/>
    </source>
</evidence>
<feature type="compositionally biased region" description="Basic and acidic residues" evidence="1">
    <location>
        <begin position="1"/>
        <end position="14"/>
    </location>
</feature>
<feature type="compositionally biased region" description="Basic and acidic residues" evidence="1">
    <location>
        <begin position="76"/>
        <end position="94"/>
    </location>
</feature>
<dbReference type="Proteomes" id="UP001627154">
    <property type="component" value="Unassembled WGS sequence"/>
</dbReference>
<feature type="compositionally biased region" description="Basic residues" evidence="1">
    <location>
        <begin position="96"/>
        <end position="107"/>
    </location>
</feature>
<dbReference type="AlphaFoldDB" id="A0ABD2W9M3"/>
<dbReference type="EMBL" id="JBJJXI010000122">
    <property type="protein sequence ID" value="KAL3389774.1"/>
    <property type="molecule type" value="Genomic_DNA"/>
</dbReference>
<organism evidence="2 3">
    <name type="scientific">Trichogramma kaykai</name>
    <dbReference type="NCBI Taxonomy" id="54128"/>
    <lineage>
        <taxon>Eukaryota</taxon>
        <taxon>Metazoa</taxon>
        <taxon>Ecdysozoa</taxon>
        <taxon>Arthropoda</taxon>
        <taxon>Hexapoda</taxon>
        <taxon>Insecta</taxon>
        <taxon>Pterygota</taxon>
        <taxon>Neoptera</taxon>
        <taxon>Endopterygota</taxon>
        <taxon>Hymenoptera</taxon>
        <taxon>Apocrita</taxon>
        <taxon>Proctotrupomorpha</taxon>
        <taxon>Chalcidoidea</taxon>
        <taxon>Trichogrammatidae</taxon>
        <taxon>Trichogramma</taxon>
    </lineage>
</organism>
<protein>
    <recommendedName>
        <fullName evidence="4">BEN domain-containing protein</fullName>
    </recommendedName>
</protein>
<proteinExistence type="predicted"/>
<gene>
    <name evidence="2" type="ORF">TKK_015137</name>
</gene>
<feature type="compositionally biased region" description="Acidic residues" evidence="1">
    <location>
        <begin position="377"/>
        <end position="404"/>
    </location>
</feature>
<feature type="compositionally biased region" description="Acidic residues" evidence="1">
    <location>
        <begin position="357"/>
        <end position="368"/>
    </location>
</feature>
<reference evidence="2 3" key="1">
    <citation type="journal article" date="2024" name="bioRxiv">
        <title>A reference genome for Trichogramma kaykai: A tiny desert-dwelling parasitoid wasp with competing sex-ratio distorters.</title>
        <authorList>
            <person name="Culotta J."/>
            <person name="Lindsey A.R."/>
        </authorList>
    </citation>
    <scope>NUCLEOTIDE SEQUENCE [LARGE SCALE GENOMIC DNA]</scope>
    <source>
        <strain evidence="2 3">KSX58</strain>
    </source>
</reference>